<proteinExistence type="predicted"/>
<reference evidence="1 2" key="1">
    <citation type="journal article" date="2008" name="Nat. Biotechnol.">
        <title>Genome sequencing and analysis of the filamentous fungus Penicillium chrysogenum.</title>
        <authorList>
            <person name="van den Berg M.A."/>
            <person name="Albang R."/>
            <person name="Albermann K."/>
            <person name="Badger J.H."/>
            <person name="Daran J.-M."/>
            <person name="Driessen A.J.M."/>
            <person name="Garcia-Estrada C."/>
            <person name="Fedorova N.D."/>
            <person name="Harris D.M."/>
            <person name="Heijne W.H.M."/>
            <person name="Joardar V.S."/>
            <person name="Kiel J.A.K.W."/>
            <person name="Kovalchuk A."/>
            <person name="Martin J.F."/>
            <person name="Nierman W.C."/>
            <person name="Nijland J.G."/>
            <person name="Pronk J.T."/>
            <person name="Roubos J.A."/>
            <person name="van der Klei I.J."/>
            <person name="van Peij N.N.M.E."/>
            <person name="Veenhuis M."/>
            <person name="von Doehren H."/>
            <person name="Wagner C."/>
            <person name="Wortman J.R."/>
            <person name="Bovenberg R.A.L."/>
        </authorList>
    </citation>
    <scope>NUCLEOTIDE SEQUENCE [LARGE SCALE GENOMIC DNA]</scope>
    <source>
        <strain evidence="2">ATCC 28089 / DSM 1075 / NRRL 1951 / Wisconsin 54-1255</strain>
    </source>
</reference>
<dbReference type="OMA" id="TFREMHE"/>
<accession>B6HQ33</accession>
<name>B6HQ33_PENRW</name>
<dbReference type="VEuPathDB" id="FungiDB:PCH_Pc22g19910"/>
<dbReference type="Proteomes" id="UP000000724">
    <property type="component" value="Contig Pc00c22"/>
</dbReference>
<organism evidence="1 2">
    <name type="scientific">Penicillium rubens (strain ATCC 28089 / DSM 1075 / NRRL 1951 / Wisconsin 54-1255)</name>
    <name type="common">Penicillium chrysogenum</name>
    <dbReference type="NCBI Taxonomy" id="500485"/>
    <lineage>
        <taxon>Eukaryota</taxon>
        <taxon>Fungi</taxon>
        <taxon>Dikarya</taxon>
        <taxon>Ascomycota</taxon>
        <taxon>Pezizomycotina</taxon>
        <taxon>Eurotiomycetes</taxon>
        <taxon>Eurotiomycetidae</taxon>
        <taxon>Eurotiales</taxon>
        <taxon>Aspergillaceae</taxon>
        <taxon>Penicillium</taxon>
        <taxon>Penicillium chrysogenum species complex</taxon>
    </lineage>
</organism>
<gene>
    <name evidence="1" type="ORF">Pc22g19910</name>
    <name evidence="1" type="ORF">PCH_Pc22g19910</name>
</gene>
<protein>
    <submittedName>
        <fullName evidence="1">Uncharacterized protein</fullName>
    </submittedName>
</protein>
<evidence type="ECO:0000313" key="1">
    <source>
        <dbReference type="EMBL" id="CAP99279.1"/>
    </source>
</evidence>
<dbReference type="AlphaFoldDB" id="B6HQ33"/>
<dbReference type="EMBL" id="AM920437">
    <property type="protein sequence ID" value="CAP99279.1"/>
    <property type="molecule type" value="Genomic_DNA"/>
</dbReference>
<evidence type="ECO:0000313" key="2">
    <source>
        <dbReference type="Proteomes" id="UP000000724"/>
    </source>
</evidence>
<dbReference type="OrthoDB" id="10480681at2759"/>
<keyword evidence="2" id="KW-1185">Reference proteome</keyword>
<dbReference type="HOGENOM" id="CLU_1434879_0_0_1"/>
<sequence>MAGAGLINHIRGEGLISPHGCFNLYSSQSKKFEVYEELYEIRKRNESEIVRYVDTSRDHCRYLEANANNNLTFREMHEPIYGFYRQGLAPEPYNLETSEILTLQLFQPICLRGVSVSGTCHRVCAFQGWHLENISPCNNSSLHVNGKSMPCPSLLVTFGCSILRQGAQKLLLGLLGNGQEQYTSRSRDS</sequence>